<dbReference type="EMBL" id="LCTV02000010">
    <property type="protein sequence ID" value="PRQ72180.1"/>
    <property type="molecule type" value="Genomic_DNA"/>
</dbReference>
<evidence type="ECO:0000313" key="2">
    <source>
        <dbReference type="EMBL" id="PRQ72180.1"/>
    </source>
</evidence>
<keyword evidence="3" id="KW-1185">Reference proteome</keyword>
<accession>A0A0K3CM18</accession>
<dbReference type="Proteomes" id="UP000239560">
    <property type="component" value="Unassembled WGS sequence"/>
</dbReference>
<dbReference type="OrthoDB" id="2519929at2759"/>
<reference evidence="1 3" key="1">
    <citation type="submission" date="2015-07" db="EMBL/GenBank/DDBJ databases">
        <authorList>
            <person name="Cajimat M.N.B."/>
            <person name="Milazzo M.L."/>
            <person name="Fulhorst C.F."/>
        </authorList>
    </citation>
    <scope>NUCLEOTIDE SEQUENCE [LARGE SCALE GENOMIC DNA]</scope>
    <source>
        <strain evidence="1">Single colony</strain>
    </source>
</reference>
<organism evidence="1 3">
    <name type="scientific">Rhodotorula toruloides</name>
    <name type="common">Yeast</name>
    <name type="synonym">Rhodosporidium toruloides</name>
    <dbReference type="NCBI Taxonomy" id="5286"/>
    <lineage>
        <taxon>Eukaryota</taxon>
        <taxon>Fungi</taxon>
        <taxon>Dikarya</taxon>
        <taxon>Basidiomycota</taxon>
        <taxon>Pucciniomycotina</taxon>
        <taxon>Microbotryomycetes</taxon>
        <taxon>Sporidiobolales</taxon>
        <taxon>Sporidiobolaceae</taxon>
        <taxon>Rhodotorula</taxon>
    </lineage>
</organism>
<sequence length="193" mass="21480">MGKRFSYSSLFKRIGALLNQASRLSWTPEGQAWKSGVLSVASEEWLKGLAPWPGFVASTDDLKVGIERDRQAVQHAGSTVADDPYGLTFELFAQTLIGHAMYNAVVSVHGELSEAERLGIDRPEDLNNRLLGLLNLVEPAGLAWYQTTPDEVRHAWPYLSPNARHNVISRCGHAYKHIADYKLDAKNTPHMLE</sequence>
<gene>
    <name evidence="1" type="primary">FGENESH: predicted gene_10.188</name>
    <name evidence="2" type="ORF">AAT19DRAFT_9519</name>
    <name evidence="1" type="ORF">BN2166_0053510</name>
</gene>
<proteinExistence type="predicted"/>
<evidence type="ECO:0000313" key="3">
    <source>
        <dbReference type="Proteomes" id="UP000199069"/>
    </source>
</evidence>
<dbReference type="EMBL" id="CWKI01000010">
    <property type="protein sequence ID" value="CTR09490.1"/>
    <property type="molecule type" value="Genomic_DNA"/>
</dbReference>
<evidence type="ECO:0000313" key="1">
    <source>
        <dbReference type="EMBL" id="CTR09490.1"/>
    </source>
</evidence>
<protein>
    <submittedName>
        <fullName evidence="1 2">Diaminopimelate decarboxylase</fullName>
    </submittedName>
</protein>
<dbReference type="AlphaFoldDB" id="A0A0K3CM18"/>
<dbReference type="Proteomes" id="UP000199069">
    <property type="component" value="Unassembled WGS sequence"/>
</dbReference>
<reference evidence="2 4" key="2">
    <citation type="journal article" date="2018" name="Elife">
        <title>Functional genomics of lipid metabolism in the oleaginous yeast Rhodosporidium toruloides.</title>
        <authorList>
            <person name="Coradetti S.T."/>
            <person name="Pinel D."/>
            <person name="Geiselman G."/>
            <person name="Ito M."/>
            <person name="Mondo S."/>
            <person name="Reilly M.C."/>
            <person name="Cheng Y.F."/>
            <person name="Bauer S."/>
            <person name="Grigoriev I."/>
            <person name="Gladden J.M."/>
            <person name="Simmons B.A."/>
            <person name="Brem R."/>
            <person name="Arkin A.P."/>
            <person name="Skerker J.M."/>
        </authorList>
    </citation>
    <scope>NUCLEOTIDE SEQUENCE [LARGE SCALE GENOMIC DNA]</scope>
    <source>
        <strain evidence="2 4">NBRC 0880</strain>
    </source>
</reference>
<name>A0A0K3CM18_RHOTO</name>
<evidence type="ECO:0000313" key="4">
    <source>
        <dbReference type="Proteomes" id="UP000239560"/>
    </source>
</evidence>